<protein>
    <recommendedName>
        <fullName evidence="8">Fizzy-related protein homolog</fullName>
    </recommendedName>
    <alternativeName>
        <fullName evidence="9">Cdh1/Hct1 homolog</fullName>
    </alternativeName>
</protein>
<sequence length="478" mass="53409">MFTNIDERIFRQSKLAVARNLFDVEIPHRLGNCDRFIPTRANNNWETSFATIPDPNKNAQSGKKARETGENARDSSVYNILLRNEILGENIEDVKSQCDERQALTPVKSRNLFKYGTPKKMEKTPTKAYSSPYSLSPLSTSSQKLLRSPHKATRKISRIPFKVLDAPELQDDFYLNLVDWSVQNVLSVGLGSCVYLWSACTSQVTRLCDLSNDSNVVTSVAWSERGHLVAVGTHLGYVTVWDVAVNKQVNKLTGHTARVGALAWNGDVLSSGSRDRLILQRDTRTPPNVTERRLVGHRQEVCGLKWSPDNQYLASGGNDNRLYVWNMQSISPVQTYTDHLAAVKAIAWSPHHHGLLASGGGTADRCIRFWNTLTGQPMQCVDTGSQVCNLAWSKHSSELVSTHGYSQNQILVWKYPSLIQVAKLTGHSYRVLYLALSPDGEAIVTGAGDETLRFWNVFSKARSQKETRSVLSLYTGIR</sequence>
<dbReference type="PROSITE" id="PS50294">
    <property type="entry name" value="WD_REPEATS_REGION"/>
    <property type="match status" value="2"/>
</dbReference>
<dbReference type="GO" id="GO:1990757">
    <property type="term" value="F:ubiquitin ligase activator activity"/>
    <property type="evidence" value="ECO:0007669"/>
    <property type="project" value="TreeGrafter"/>
</dbReference>
<reference evidence="13" key="1">
    <citation type="submission" date="2022-01" db="EMBL/GenBank/DDBJ databases">
        <authorList>
            <person name="King R."/>
        </authorList>
    </citation>
    <scope>NUCLEOTIDE SEQUENCE</scope>
</reference>
<evidence type="ECO:0000256" key="9">
    <source>
        <dbReference type="ARBA" id="ARBA00081406"/>
    </source>
</evidence>
<evidence type="ECO:0000256" key="3">
    <source>
        <dbReference type="ARBA" id="ARBA00022574"/>
    </source>
</evidence>
<dbReference type="Gene3D" id="2.130.10.10">
    <property type="entry name" value="YVTN repeat-like/Quinoprotein amine dehydrogenase"/>
    <property type="match status" value="1"/>
</dbReference>
<evidence type="ECO:0000256" key="2">
    <source>
        <dbReference type="ARBA" id="ARBA00006445"/>
    </source>
</evidence>
<dbReference type="EMBL" id="OU900108">
    <property type="protein sequence ID" value="CAG9858039.1"/>
    <property type="molecule type" value="Genomic_DNA"/>
</dbReference>
<gene>
    <name evidence="13" type="ORF">PHYEVI_LOCUS4432</name>
</gene>
<keyword evidence="5" id="KW-0677">Repeat</keyword>
<feature type="repeat" description="WD" evidence="10">
    <location>
        <begin position="424"/>
        <end position="465"/>
    </location>
</feature>
<dbReference type="SUPFAM" id="SSF50998">
    <property type="entry name" value="Quinoprotein alcohol dehydrogenase-like"/>
    <property type="match status" value="1"/>
</dbReference>
<keyword evidence="6" id="KW-0498">Mitosis</keyword>
<dbReference type="Pfam" id="PF24807">
    <property type="entry name" value="WD40_CDC20-Fz"/>
    <property type="match status" value="1"/>
</dbReference>
<dbReference type="GO" id="GO:0051301">
    <property type="term" value="P:cell division"/>
    <property type="evidence" value="ECO:0007669"/>
    <property type="project" value="UniProtKB-KW"/>
</dbReference>
<dbReference type="InterPro" id="IPR001680">
    <property type="entry name" value="WD40_rpt"/>
</dbReference>
<dbReference type="GO" id="GO:0005680">
    <property type="term" value="C:anaphase-promoting complex"/>
    <property type="evidence" value="ECO:0007669"/>
    <property type="project" value="TreeGrafter"/>
</dbReference>
<dbReference type="FunFam" id="2.130.10.10:FF:000025">
    <property type="entry name" value="FIZZY-related 2 isoform 1"/>
    <property type="match status" value="1"/>
</dbReference>
<keyword evidence="7" id="KW-0131">Cell cycle</keyword>
<dbReference type="InterPro" id="IPR019775">
    <property type="entry name" value="WD40_repeat_CS"/>
</dbReference>
<evidence type="ECO:0000313" key="13">
    <source>
        <dbReference type="EMBL" id="CAG9858039.1"/>
    </source>
</evidence>
<dbReference type="InterPro" id="IPR056150">
    <property type="entry name" value="WD40_CDC20-Fz"/>
</dbReference>
<dbReference type="PANTHER" id="PTHR19918">
    <property type="entry name" value="CELL DIVISION CYCLE 20 CDC20 FIZZY -RELATED"/>
    <property type="match status" value="1"/>
</dbReference>
<dbReference type="InterPro" id="IPR011047">
    <property type="entry name" value="Quinoprotein_ADH-like_sf"/>
</dbReference>
<dbReference type="GO" id="GO:0010997">
    <property type="term" value="F:anaphase-promoting complex binding"/>
    <property type="evidence" value="ECO:0007669"/>
    <property type="project" value="InterPro"/>
</dbReference>
<feature type="domain" description="CDC20/Fizzy WD40" evidence="12">
    <location>
        <begin position="164"/>
        <end position="455"/>
    </location>
</feature>
<dbReference type="GO" id="GO:1905786">
    <property type="term" value="P:positive regulation of anaphase-promoting complex-dependent catabolic process"/>
    <property type="evidence" value="ECO:0007669"/>
    <property type="project" value="TreeGrafter"/>
</dbReference>
<dbReference type="GO" id="GO:0031145">
    <property type="term" value="P:anaphase-promoting complex-dependent catabolic process"/>
    <property type="evidence" value="ECO:0007669"/>
    <property type="project" value="TreeGrafter"/>
</dbReference>
<evidence type="ECO:0000313" key="14">
    <source>
        <dbReference type="Proteomes" id="UP001153712"/>
    </source>
</evidence>
<evidence type="ECO:0000256" key="11">
    <source>
        <dbReference type="SAM" id="MobiDB-lite"/>
    </source>
</evidence>
<evidence type="ECO:0000256" key="7">
    <source>
        <dbReference type="ARBA" id="ARBA00023306"/>
    </source>
</evidence>
<keyword evidence="3 10" id="KW-0853">WD repeat</keyword>
<feature type="region of interest" description="Disordered" evidence="11">
    <location>
        <begin position="47"/>
        <end position="72"/>
    </location>
</feature>
<evidence type="ECO:0000256" key="5">
    <source>
        <dbReference type="ARBA" id="ARBA00022737"/>
    </source>
</evidence>
<evidence type="ECO:0000256" key="6">
    <source>
        <dbReference type="ARBA" id="ARBA00022776"/>
    </source>
</evidence>
<evidence type="ECO:0000256" key="1">
    <source>
        <dbReference type="ARBA" id="ARBA00004906"/>
    </source>
</evidence>
<dbReference type="PROSITE" id="PS50082">
    <property type="entry name" value="WD_REPEATS_2"/>
    <property type="match status" value="3"/>
</dbReference>
<comment type="pathway">
    <text evidence="1">Protein modification; protein ubiquitination.</text>
</comment>
<evidence type="ECO:0000256" key="4">
    <source>
        <dbReference type="ARBA" id="ARBA00022618"/>
    </source>
</evidence>
<evidence type="ECO:0000259" key="12">
    <source>
        <dbReference type="Pfam" id="PF24807"/>
    </source>
</evidence>
<dbReference type="InterPro" id="IPR033010">
    <property type="entry name" value="Cdc20/Fizzy"/>
</dbReference>
<comment type="similarity">
    <text evidence="2">Belongs to the WD repeat CDC20/Fizzy family.</text>
</comment>
<feature type="repeat" description="WD" evidence="10">
    <location>
        <begin position="210"/>
        <end position="251"/>
    </location>
</feature>
<organism evidence="13 14">
    <name type="scientific">Phyllotreta striolata</name>
    <name type="common">Striped flea beetle</name>
    <name type="synonym">Crioceris striolata</name>
    <dbReference type="NCBI Taxonomy" id="444603"/>
    <lineage>
        <taxon>Eukaryota</taxon>
        <taxon>Metazoa</taxon>
        <taxon>Ecdysozoa</taxon>
        <taxon>Arthropoda</taxon>
        <taxon>Hexapoda</taxon>
        <taxon>Insecta</taxon>
        <taxon>Pterygota</taxon>
        <taxon>Neoptera</taxon>
        <taxon>Endopterygota</taxon>
        <taxon>Coleoptera</taxon>
        <taxon>Polyphaga</taxon>
        <taxon>Cucujiformia</taxon>
        <taxon>Chrysomeloidea</taxon>
        <taxon>Chrysomelidae</taxon>
        <taxon>Galerucinae</taxon>
        <taxon>Alticini</taxon>
        <taxon>Phyllotreta</taxon>
    </lineage>
</organism>
<accession>A0A9N9XN76</accession>
<dbReference type="AlphaFoldDB" id="A0A9N9XN76"/>
<keyword evidence="14" id="KW-1185">Reference proteome</keyword>
<dbReference type="OrthoDB" id="10263272at2759"/>
<dbReference type="Proteomes" id="UP001153712">
    <property type="component" value="Chromosome 15"/>
</dbReference>
<dbReference type="PROSITE" id="PS00678">
    <property type="entry name" value="WD_REPEATS_1"/>
    <property type="match status" value="2"/>
</dbReference>
<dbReference type="CDD" id="cd00200">
    <property type="entry name" value="WD40"/>
    <property type="match status" value="1"/>
</dbReference>
<keyword evidence="4" id="KW-0132">Cell division</keyword>
<proteinExistence type="inferred from homology"/>
<dbReference type="InterPro" id="IPR015943">
    <property type="entry name" value="WD40/YVTN_repeat-like_dom_sf"/>
</dbReference>
<dbReference type="PANTHER" id="PTHR19918:SF1">
    <property type="entry name" value="FIZZY-RELATED PROTEIN HOMOLOG"/>
    <property type="match status" value="1"/>
</dbReference>
<dbReference type="SMART" id="SM00320">
    <property type="entry name" value="WD40"/>
    <property type="match status" value="6"/>
</dbReference>
<feature type="repeat" description="WD" evidence="10">
    <location>
        <begin position="294"/>
        <end position="335"/>
    </location>
</feature>
<evidence type="ECO:0000256" key="8">
    <source>
        <dbReference type="ARBA" id="ARBA00073600"/>
    </source>
</evidence>
<evidence type="ECO:0000256" key="10">
    <source>
        <dbReference type="PROSITE-ProRule" id="PRU00221"/>
    </source>
</evidence>
<name>A0A9N9XN76_PHYSR</name>